<evidence type="ECO:0000313" key="2">
    <source>
        <dbReference type="Proteomes" id="UP000204602"/>
    </source>
</evidence>
<dbReference type="EMBL" id="KT224359">
    <property type="protein sequence ID" value="ALA13196.1"/>
    <property type="molecule type" value="Genomic_DNA"/>
</dbReference>
<organism evidence="1 2">
    <name type="scientific">Bacillus phage TsarBomba</name>
    <dbReference type="NCBI Taxonomy" id="1690456"/>
    <lineage>
        <taxon>Viruses</taxon>
        <taxon>Duplodnaviria</taxon>
        <taxon>Heunggongvirae</taxon>
        <taxon>Uroviricota</taxon>
        <taxon>Caudoviricetes</taxon>
        <taxon>Herelleviridae</taxon>
        <taxon>Bastillevirinae</taxon>
        <taxon>Tsarbombavirus</taxon>
        <taxon>Tsarbombavirus tsarbomba</taxon>
    </lineage>
</organism>
<dbReference type="OrthoDB" id="19575at10239"/>
<evidence type="ECO:0000313" key="1">
    <source>
        <dbReference type="EMBL" id="ALA13196.1"/>
    </source>
</evidence>
<dbReference type="Proteomes" id="UP000204602">
    <property type="component" value="Segment"/>
</dbReference>
<dbReference type="KEGG" id="vg:26633426"/>
<accession>A0A0K2D0R8</accession>
<gene>
    <name evidence="1" type="ORF">TSARBOMBA_162</name>
</gene>
<sequence>MSQNRVLEDMQLEWYLLRNGFYVDKLSPRFYGEETCVSEIQNLHAPCLRLDTDDPRNGNHTLRIFVTDSEIYAEVQNDYRSFERSYYIPAPHGVNVVNIYEYINIIIRE</sequence>
<name>A0A0K2D0R8_9CAUD</name>
<dbReference type="RefSeq" id="YP_009206977.1">
    <property type="nucleotide sequence ID" value="NC_028890.1"/>
</dbReference>
<protein>
    <submittedName>
        <fullName evidence="1">Uncharacterized protein</fullName>
    </submittedName>
</protein>
<dbReference type="GeneID" id="26633426"/>
<reference evidence="1 2" key="1">
    <citation type="journal article" date="2015" name="Genome Announc.">
        <title>Complete Genome Sequence of Bacillus cereus Group Phage TsarBomba.</title>
        <authorList>
            <person name="Erill I."/>
            <person name="Caruso S.M."/>
        </authorList>
    </citation>
    <scope>NUCLEOTIDE SEQUENCE [LARGE SCALE GENOMIC DNA]</scope>
</reference>
<keyword evidence="2" id="KW-1185">Reference proteome</keyword>
<proteinExistence type="predicted"/>